<organism evidence="1">
    <name type="scientific">Ignisphaera aggregans</name>
    <dbReference type="NCBI Taxonomy" id="334771"/>
    <lineage>
        <taxon>Archaea</taxon>
        <taxon>Thermoproteota</taxon>
        <taxon>Thermoprotei</taxon>
        <taxon>Desulfurococcales</taxon>
        <taxon>Desulfurococcaceae</taxon>
        <taxon>Ignisphaera</taxon>
    </lineage>
</organism>
<sequence length="116" mass="13265">MSVRELDVLKSVVELLEAMARYIDGVADLEIRYGKSFEEISKEVLSPSTLLEFSKKLSPELFAKLMSILLRLATSGERMRDVWRMPAEEKKKVASEVKSIAEDLKSLLRDIEVYAR</sequence>
<evidence type="ECO:0000313" key="1">
    <source>
        <dbReference type="EMBL" id="HEM66235.1"/>
    </source>
</evidence>
<name>A0A7J2U1E0_9CREN</name>
<reference evidence="1" key="1">
    <citation type="journal article" date="2020" name="mSystems">
        <title>Genome- and Community-Level Interaction Insights into Carbon Utilization and Element Cycling Functions of Hydrothermarchaeota in Hydrothermal Sediment.</title>
        <authorList>
            <person name="Zhou Z."/>
            <person name="Liu Y."/>
            <person name="Xu W."/>
            <person name="Pan J."/>
            <person name="Luo Z.H."/>
            <person name="Li M."/>
        </authorList>
    </citation>
    <scope>NUCLEOTIDE SEQUENCE [LARGE SCALE GENOMIC DNA]</scope>
    <source>
        <strain evidence="1">SpSt-125</strain>
    </source>
</reference>
<protein>
    <submittedName>
        <fullName evidence="1">Uncharacterized protein</fullName>
    </submittedName>
</protein>
<dbReference type="AlphaFoldDB" id="A0A7J2U1E0"/>
<accession>A0A7J2U1E0</accession>
<gene>
    <name evidence="1" type="ORF">ENO26_01475</name>
</gene>
<dbReference type="EMBL" id="DSEU01000005">
    <property type="protein sequence ID" value="HEM66235.1"/>
    <property type="molecule type" value="Genomic_DNA"/>
</dbReference>
<comment type="caution">
    <text evidence="1">The sequence shown here is derived from an EMBL/GenBank/DDBJ whole genome shotgun (WGS) entry which is preliminary data.</text>
</comment>
<proteinExistence type="predicted"/>